<gene>
    <name evidence="7" type="ORF">B0A48_00993</name>
</gene>
<dbReference type="GO" id="GO:0005634">
    <property type="term" value="C:nucleus"/>
    <property type="evidence" value="ECO:0007669"/>
    <property type="project" value="UniProtKB-SubCell"/>
</dbReference>
<evidence type="ECO:0000256" key="4">
    <source>
        <dbReference type="ARBA" id="ARBA00023242"/>
    </source>
</evidence>
<dbReference type="AlphaFoldDB" id="A0A1V8TRY9"/>
<dbReference type="EMBL" id="NAJO01000002">
    <property type="protein sequence ID" value="OQO14117.1"/>
    <property type="molecule type" value="Genomic_DNA"/>
</dbReference>
<sequence length="646" mass="71900">MDDIISSPASVKGRKRPAADEDSPSRIPLNLKGTQFMIPSPPDTGDSANGSPTADQTNSRDASPAPSSSALSSVLDSSVTQETSTATTTGSTAPSSTGPPPAKRRKLSPTEKLEQARLKQAKAAEKEAKAAEKAEEKKVKEEEKRVKDEEKRVRDEERRQKAEEKEAKRREKDLEEERKVQEKMKKERAQMRLGAFFQKPVTPSGTATNDPDLDDTIVRARRRSVSLGTYDEVADQIGTASPVKLTPKQSKAATPLRSAKPSVSDYRRHFLPFDIQNHTTLSRPLADPRDSTTVQQNQDDFDRLLEDPLLQENYDLGLVASYASVVDLFARESAQQRGVPVTSVRRVYDQLHGSSTQQPVDLTTDAIPQNPLQVLQSLPRRYLHFDEDVRPAYFGTYTKSYSPRSTRRICRDPFTRARKDTDYDYDSENEWEEPEEGEDILGDEEDEAESTGDADEMEGFLDDENDELKNRRKYITSDLAPVSTGLCWEDESRTIMQSTERHDEASNMTGMQLHVLIPRFTGCTIDPFCSTYWTKEVMPPPTLPAREPGANAFSRLSRPPLKERQSSSNTNLPGLVGAAEGEKGPINSIASTAPSSTGEKRGRKPAPRTLSREDLDEFRDAVVGSQLGKAELCKALKLRRVPQPFA</sequence>
<dbReference type="GO" id="GO:0006281">
    <property type="term" value="P:DNA repair"/>
    <property type="evidence" value="ECO:0007669"/>
    <property type="project" value="UniProtKB-KW"/>
</dbReference>
<evidence type="ECO:0000256" key="3">
    <source>
        <dbReference type="ARBA" id="ARBA00023204"/>
    </source>
</evidence>
<keyword evidence="3" id="KW-0234">DNA repair</keyword>
<dbReference type="GO" id="GO:0006334">
    <property type="term" value="P:nucleosome assembly"/>
    <property type="evidence" value="ECO:0007669"/>
    <property type="project" value="TreeGrafter"/>
</dbReference>
<evidence type="ECO:0000313" key="7">
    <source>
        <dbReference type="EMBL" id="OQO14117.1"/>
    </source>
</evidence>
<comment type="subcellular location">
    <subcellularLocation>
        <location evidence="1">Nucleus</location>
    </subcellularLocation>
</comment>
<proteinExistence type="predicted"/>
<feature type="domain" description="Chromatin assembly factor 1 subunit A dimerization" evidence="6">
    <location>
        <begin position="381"/>
        <end position="455"/>
    </location>
</feature>
<keyword evidence="2" id="KW-0227">DNA damage</keyword>
<evidence type="ECO:0000256" key="2">
    <source>
        <dbReference type="ARBA" id="ARBA00022763"/>
    </source>
</evidence>
<dbReference type="PANTHER" id="PTHR15272:SF0">
    <property type="entry name" value="CHROMATIN ASSEMBLY FACTOR 1 SUBUNIT A"/>
    <property type="match status" value="1"/>
</dbReference>
<dbReference type="GO" id="GO:0033186">
    <property type="term" value="C:CAF-1 complex"/>
    <property type="evidence" value="ECO:0007669"/>
    <property type="project" value="TreeGrafter"/>
</dbReference>
<dbReference type="InterPro" id="IPR022043">
    <property type="entry name" value="CAF1A_DD"/>
</dbReference>
<feature type="compositionally biased region" description="Polar residues" evidence="5">
    <location>
        <begin position="588"/>
        <end position="597"/>
    </location>
</feature>
<feature type="region of interest" description="Disordered" evidence="5">
    <location>
        <begin position="540"/>
        <end position="616"/>
    </location>
</feature>
<evidence type="ECO:0000256" key="1">
    <source>
        <dbReference type="ARBA" id="ARBA00004123"/>
    </source>
</evidence>
<feature type="compositionally biased region" description="Polar residues" evidence="5">
    <location>
        <begin position="46"/>
        <end position="60"/>
    </location>
</feature>
<protein>
    <recommendedName>
        <fullName evidence="6">Chromatin assembly factor 1 subunit A dimerization domain-containing protein</fullName>
    </recommendedName>
</protein>
<dbReference type="OrthoDB" id="79480at2759"/>
<organism evidence="7 8">
    <name type="scientific">Cryoendolithus antarcticus</name>
    <dbReference type="NCBI Taxonomy" id="1507870"/>
    <lineage>
        <taxon>Eukaryota</taxon>
        <taxon>Fungi</taxon>
        <taxon>Dikarya</taxon>
        <taxon>Ascomycota</taxon>
        <taxon>Pezizomycotina</taxon>
        <taxon>Dothideomycetes</taxon>
        <taxon>Dothideomycetidae</taxon>
        <taxon>Cladosporiales</taxon>
        <taxon>Cladosporiaceae</taxon>
        <taxon>Cryoendolithus</taxon>
    </lineage>
</organism>
<feature type="region of interest" description="Disordered" evidence="5">
    <location>
        <begin position="419"/>
        <end position="461"/>
    </location>
</feature>
<evidence type="ECO:0000256" key="5">
    <source>
        <dbReference type="SAM" id="MobiDB-lite"/>
    </source>
</evidence>
<dbReference type="STRING" id="1507870.A0A1V8TRY9"/>
<reference evidence="8" key="1">
    <citation type="submission" date="2017-03" db="EMBL/GenBank/DDBJ databases">
        <title>Genomes of endolithic fungi from Antarctica.</title>
        <authorList>
            <person name="Coleine C."/>
            <person name="Masonjones S."/>
            <person name="Stajich J.E."/>
        </authorList>
    </citation>
    <scope>NUCLEOTIDE SEQUENCE [LARGE SCALE GENOMIC DNA]</scope>
    <source>
        <strain evidence="8">CCFEE 5527</strain>
    </source>
</reference>
<keyword evidence="4" id="KW-0539">Nucleus</keyword>
<keyword evidence="8" id="KW-1185">Reference proteome</keyword>
<accession>A0A1V8TRY9</accession>
<feature type="region of interest" description="Disordered" evidence="5">
    <location>
        <begin position="1"/>
        <end position="216"/>
    </location>
</feature>
<feature type="compositionally biased region" description="Low complexity" evidence="5">
    <location>
        <begin position="61"/>
        <end position="96"/>
    </location>
</feature>
<name>A0A1V8TRY9_9PEZI</name>
<dbReference type="InParanoid" id="A0A1V8TRY9"/>
<dbReference type="PANTHER" id="PTHR15272">
    <property type="entry name" value="CHROMATIN ASSEMBLY FACTOR 1 SUBUNIT A CAF-1 SUBUNIT A"/>
    <property type="match status" value="1"/>
</dbReference>
<evidence type="ECO:0000259" key="6">
    <source>
        <dbReference type="Pfam" id="PF12253"/>
    </source>
</evidence>
<evidence type="ECO:0000313" key="8">
    <source>
        <dbReference type="Proteomes" id="UP000192596"/>
    </source>
</evidence>
<dbReference type="Proteomes" id="UP000192596">
    <property type="component" value="Unassembled WGS sequence"/>
</dbReference>
<dbReference type="Pfam" id="PF12253">
    <property type="entry name" value="CAF1A_dimeriz"/>
    <property type="match status" value="1"/>
</dbReference>
<feature type="compositionally biased region" description="Basic and acidic residues" evidence="5">
    <location>
        <begin position="108"/>
        <end position="190"/>
    </location>
</feature>
<feature type="compositionally biased region" description="Acidic residues" evidence="5">
    <location>
        <begin position="423"/>
        <end position="461"/>
    </location>
</feature>
<comment type="caution">
    <text evidence="7">The sequence shown here is derived from an EMBL/GenBank/DDBJ whole genome shotgun (WGS) entry which is preliminary data.</text>
</comment>